<organism evidence="1">
    <name type="scientific">Pandoravirus macleodensis</name>
    <dbReference type="NCBI Taxonomy" id="2107707"/>
    <lineage>
        <taxon>Viruses</taxon>
        <taxon>Pandoravirus</taxon>
    </lineage>
</organism>
<dbReference type="PANTHER" id="PTHR33594:SF1">
    <property type="entry name" value="HD_PDEASE DOMAIN-CONTAINING PROTEIN"/>
    <property type="match status" value="1"/>
</dbReference>
<protein>
    <submittedName>
        <fullName evidence="1">Phosphohydrolase</fullName>
    </submittedName>
</protein>
<proteinExistence type="predicted"/>
<gene>
    <name evidence="1" type="ORF">pmac_cds_521</name>
</gene>
<keyword evidence="1" id="KW-0378">Hydrolase</keyword>
<dbReference type="RefSeq" id="YP_009481205.1">
    <property type="nucleotide sequence ID" value="NC_037665.1"/>
</dbReference>
<dbReference type="PANTHER" id="PTHR33594">
    <property type="entry name" value="SUPERFAMILY HYDROLASE, PUTATIVE (AFU_ORTHOLOGUE AFUA_1G03035)-RELATED"/>
    <property type="match status" value="1"/>
</dbReference>
<dbReference type="GeneID" id="36841664"/>
<dbReference type="Proteomes" id="UP000249758">
    <property type="component" value="Segment"/>
</dbReference>
<accession>A0A2U7UFF2</accession>
<dbReference type="EMBL" id="MG011691">
    <property type="protein sequence ID" value="AVK77209.1"/>
    <property type="molecule type" value="Genomic_DNA"/>
</dbReference>
<dbReference type="CDD" id="cd00077">
    <property type="entry name" value="HDc"/>
    <property type="match status" value="1"/>
</dbReference>
<dbReference type="SUPFAM" id="SSF109604">
    <property type="entry name" value="HD-domain/PDEase-like"/>
    <property type="match status" value="1"/>
</dbReference>
<sequence>MATVLPTQSEDARRAASYARSVMEVFDGSHDWSHIERVLGHAERIVTAPDFTAVTTVDLDLITLGCMLHDVADHKYAAARGMTTDECISHCLTYVAAAGQTDETTLARLKDIMRWTSYSATRDAAKKGIVVPGFDELDVVRDADRLDALGVVGIARASMYGAARGSTLVAPATPTVSEWRACGSPVLGEDGSVAGHFYAKLLHLETTLATTPAKRMAAPLTKLMEAWVDGLVAESRLGLFVAPAAE</sequence>
<dbReference type="InterPro" id="IPR003607">
    <property type="entry name" value="HD/PDEase_dom"/>
</dbReference>
<reference evidence="1" key="1">
    <citation type="journal article" date="2018" name="Nat. Commun.">
        <title>Diversity and evolution of the emerging Pandoraviridae family.</title>
        <authorList>
            <person name="Legendre M."/>
            <person name="Fabre E."/>
            <person name="Poirot O."/>
            <person name="Jeudy S."/>
            <person name="Lartigue A."/>
            <person name="Alempic J.M."/>
            <person name="Beucher L."/>
            <person name="Philippe N."/>
            <person name="Bertaux L."/>
            <person name="Christo-Foroux E."/>
            <person name="Labadie K."/>
            <person name="Coute Y."/>
            <person name="Abergel C."/>
            <person name="Claverie J.M."/>
        </authorList>
    </citation>
    <scope>NUCLEOTIDE SEQUENCE [LARGE SCALE GENOMIC DNA]</scope>
    <source>
        <strain evidence="1">Macleodensis</strain>
    </source>
</reference>
<name>A0A2U7UFF2_9VIRU</name>
<dbReference type="Gene3D" id="1.10.3210.50">
    <property type="match status" value="1"/>
</dbReference>
<dbReference type="KEGG" id="vg:36841664"/>
<dbReference type="GO" id="GO:0016787">
    <property type="term" value="F:hydrolase activity"/>
    <property type="evidence" value="ECO:0007669"/>
    <property type="project" value="UniProtKB-KW"/>
</dbReference>
<evidence type="ECO:0000313" key="1">
    <source>
        <dbReference type="EMBL" id="AVK77209.1"/>
    </source>
</evidence>